<dbReference type="EMBL" id="MFJR01000007">
    <property type="protein sequence ID" value="OGG27068.1"/>
    <property type="molecule type" value="Genomic_DNA"/>
</dbReference>
<keyword evidence="3" id="KW-0067">ATP-binding</keyword>
<feature type="domain" description="Clp ATPase C-terminal" evidence="8">
    <location>
        <begin position="745"/>
        <end position="827"/>
    </location>
</feature>
<dbReference type="PANTHER" id="PTHR11638">
    <property type="entry name" value="ATP-DEPENDENT CLP PROTEASE"/>
    <property type="match status" value="1"/>
</dbReference>
<evidence type="ECO:0000256" key="6">
    <source>
        <dbReference type="SAM" id="Phobius"/>
    </source>
</evidence>
<accession>A0A1F6AQY0</accession>
<keyword evidence="4" id="KW-0143">Chaperone</keyword>
<feature type="transmembrane region" description="Helical" evidence="6">
    <location>
        <begin position="94"/>
        <end position="115"/>
    </location>
</feature>
<comment type="caution">
    <text evidence="9">The sequence shown here is derived from an EMBL/GenBank/DDBJ whole genome shotgun (WGS) entry which is preliminary data.</text>
</comment>
<dbReference type="InterPro" id="IPR050130">
    <property type="entry name" value="ClpA_ClpB"/>
</dbReference>
<evidence type="ECO:0008006" key="11">
    <source>
        <dbReference type="Google" id="ProtNLM"/>
    </source>
</evidence>
<dbReference type="SMART" id="SM01086">
    <property type="entry name" value="ClpB_D2-small"/>
    <property type="match status" value="1"/>
</dbReference>
<feature type="transmembrane region" description="Helical" evidence="6">
    <location>
        <begin position="20"/>
        <end position="42"/>
    </location>
</feature>
<gene>
    <name evidence="9" type="ORF">A2960_02905</name>
</gene>
<dbReference type="InterPro" id="IPR003593">
    <property type="entry name" value="AAA+_ATPase"/>
</dbReference>
<dbReference type="GO" id="GO:0034605">
    <property type="term" value="P:cellular response to heat"/>
    <property type="evidence" value="ECO:0007669"/>
    <property type="project" value="TreeGrafter"/>
</dbReference>
<name>A0A1F6AQY0_9BACT</name>
<dbReference type="CDD" id="cd00009">
    <property type="entry name" value="AAA"/>
    <property type="match status" value="1"/>
</dbReference>
<evidence type="ECO:0000259" key="7">
    <source>
        <dbReference type="SMART" id="SM00382"/>
    </source>
</evidence>
<proteinExistence type="predicted"/>
<dbReference type="GO" id="GO:0005524">
    <property type="term" value="F:ATP binding"/>
    <property type="evidence" value="ECO:0007669"/>
    <property type="project" value="UniProtKB-KW"/>
</dbReference>
<dbReference type="GO" id="GO:0016887">
    <property type="term" value="F:ATP hydrolysis activity"/>
    <property type="evidence" value="ECO:0007669"/>
    <property type="project" value="InterPro"/>
</dbReference>
<feature type="transmembrane region" description="Helical" evidence="6">
    <location>
        <begin position="62"/>
        <end position="88"/>
    </location>
</feature>
<keyword evidence="6" id="KW-0472">Membrane</keyword>
<evidence type="ECO:0000256" key="1">
    <source>
        <dbReference type="ARBA" id="ARBA00022737"/>
    </source>
</evidence>
<evidence type="ECO:0000256" key="2">
    <source>
        <dbReference type="ARBA" id="ARBA00022741"/>
    </source>
</evidence>
<evidence type="ECO:0000259" key="8">
    <source>
        <dbReference type="SMART" id="SM01086"/>
    </source>
</evidence>
<dbReference type="Pfam" id="PF10431">
    <property type="entry name" value="ClpB_D2-small"/>
    <property type="match status" value="1"/>
</dbReference>
<dbReference type="Gene3D" id="3.40.50.300">
    <property type="entry name" value="P-loop containing nucleotide triphosphate hydrolases"/>
    <property type="match status" value="2"/>
</dbReference>
<keyword evidence="1" id="KW-0677">Repeat</keyword>
<dbReference type="InterPro" id="IPR019489">
    <property type="entry name" value="Clp_ATPase_C"/>
</dbReference>
<dbReference type="InterPro" id="IPR001270">
    <property type="entry name" value="ClpA/B"/>
</dbReference>
<protein>
    <recommendedName>
        <fullName evidence="11">Sigma-54 factor interaction domain-containing protein</fullName>
    </recommendedName>
</protein>
<dbReference type="InterPro" id="IPR041546">
    <property type="entry name" value="ClpA/ClpB_AAA_lid"/>
</dbReference>
<dbReference type="Pfam" id="PF17871">
    <property type="entry name" value="AAA_lid_9"/>
    <property type="match status" value="1"/>
</dbReference>
<dbReference type="Proteomes" id="UP000176609">
    <property type="component" value="Unassembled WGS sequence"/>
</dbReference>
<evidence type="ECO:0000256" key="5">
    <source>
        <dbReference type="SAM" id="Coils"/>
    </source>
</evidence>
<evidence type="ECO:0000313" key="9">
    <source>
        <dbReference type="EMBL" id="OGG27068.1"/>
    </source>
</evidence>
<dbReference type="InterPro" id="IPR003959">
    <property type="entry name" value="ATPase_AAA_core"/>
</dbReference>
<keyword evidence="6" id="KW-0812">Transmembrane</keyword>
<dbReference type="GO" id="GO:0005737">
    <property type="term" value="C:cytoplasm"/>
    <property type="evidence" value="ECO:0007669"/>
    <property type="project" value="TreeGrafter"/>
</dbReference>
<feature type="domain" description="AAA+ ATPase" evidence="7">
    <location>
        <begin position="577"/>
        <end position="720"/>
    </location>
</feature>
<dbReference type="SUPFAM" id="SSF52540">
    <property type="entry name" value="P-loop containing nucleoside triphosphate hydrolases"/>
    <property type="match status" value="2"/>
</dbReference>
<feature type="domain" description="AAA+ ATPase" evidence="7">
    <location>
        <begin position="302"/>
        <end position="452"/>
    </location>
</feature>
<keyword evidence="2" id="KW-0547">Nucleotide-binding</keyword>
<dbReference type="PRINTS" id="PR00300">
    <property type="entry name" value="CLPPROTEASEA"/>
</dbReference>
<dbReference type="CDD" id="cd19499">
    <property type="entry name" value="RecA-like_ClpB_Hsp104-like"/>
    <property type="match status" value="1"/>
</dbReference>
<feature type="coiled-coil region" evidence="5">
    <location>
        <begin position="751"/>
        <end position="778"/>
    </location>
</feature>
<dbReference type="AlphaFoldDB" id="A0A1F6AQY0"/>
<dbReference type="Gene3D" id="1.10.8.60">
    <property type="match status" value="2"/>
</dbReference>
<sequence>MIIDYLDWHYLSIWPKLFILWGNLTLFPVFYFSIPLHLKTLFAPWKRQRIAMKPGFNIGDVLNVLGFNLISRSLSIIIKLITILYGLLFVPVGFILGFFLAISWGLLPLFTFPFFRSRIQTNHEKALKLLQKVRKQGGDMRVLLMAFLNDDEGKFISQRLGFDLKKITKQVKDIKESSRYSLFEDKIKLGEKTLNLSDLFITSTSTYPVIKDIFEKNNIKCDDIYQTALWFEKLQEKQDPPVLFSFSKIRALPGIGIDWSYGYTVQMDRFASELTKKPSPFPFLVGREKEITGIERVLVKTEANNVLLIGDPGVGRHILLETLAHRIAVGYAPHSLSHKRIIMLNMHALASEKPSVLEIKGLASAIFEEAENAGNVIIVIDEIDKYVSTGVGRLDLSDVLLKFAQSSIGFIAITEPDLYHKFIEQNSNLAKLFTNINLSPPSQEVLLLELELSIVPVLERKYKVLFGLPAIYKAVEDAQRFISTTPFPGKAIELLDGVAVFTASEKKSNLITPEFVEEFLTNKLHIPIGKLKGEEKEKLIHLEDLLHKRVINQEPAIRILASSMRRSRLDITSSKKPIGSFLFLGPTGVGKTETAKALAEIYYGSEDLMLRFDMSQYQHEEGITRLIGSIKLGIPGELTSKIRQQPFSLVLLDEFEKADPEIYNLFLTLFDEGYISDAFGKKADGKNAIFIATSNAGAEFLREKINQGVADEQLQKELIEYVQTERIFSPELLNRFDGVVVFTPLSEGHLREVAKIMLAQLDNKLKKQEIQVAVTTELIKKLANIGFDPQWGARAIKRVISERIEDQVAKRLLEGNVKKGEMIEIEI</sequence>
<dbReference type="SMART" id="SM00382">
    <property type="entry name" value="AAA"/>
    <property type="match status" value="2"/>
</dbReference>
<reference evidence="9 10" key="1">
    <citation type="journal article" date="2016" name="Nat. Commun.">
        <title>Thousands of microbial genomes shed light on interconnected biogeochemical processes in an aquifer system.</title>
        <authorList>
            <person name="Anantharaman K."/>
            <person name="Brown C.T."/>
            <person name="Hug L.A."/>
            <person name="Sharon I."/>
            <person name="Castelle C.J."/>
            <person name="Probst A.J."/>
            <person name="Thomas B.C."/>
            <person name="Singh A."/>
            <person name="Wilkins M.J."/>
            <person name="Karaoz U."/>
            <person name="Brodie E.L."/>
            <person name="Williams K.H."/>
            <person name="Hubbard S.S."/>
            <person name="Banfield J.F."/>
        </authorList>
    </citation>
    <scope>NUCLEOTIDE SEQUENCE [LARGE SCALE GENOMIC DNA]</scope>
</reference>
<keyword evidence="6" id="KW-1133">Transmembrane helix</keyword>
<dbReference type="Pfam" id="PF00004">
    <property type="entry name" value="AAA"/>
    <property type="match status" value="1"/>
</dbReference>
<evidence type="ECO:0000256" key="4">
    <source>
        <dbReference type="ARBA" id="ARBA00023186"/>
    </source>
</evidence>
<evidence type="ECO:0000313" key="10">
    <source>
        <dbReference type="Proteomes" id="UP000176609"/>
    </source>
</evidence>
<keyword evidence="5" id="KW-0175">Coiled coil</keyword>
<dbReference type="InterPro" id="IPR027417">
    <property type="entry name" value="P-loop_NTPase"/>
</dbReference>
<dbReference type="PANTHER" id="PTHR11638:SF18">
    <property type="entry name" value="HEAT SHOCK PROTEIN 104"/>
    <property type="match status" value="1"/>
</dbReference>
<evidence type="ECO:0000256" key="3">
    <source>
        <dbReference type="ARBA" id="ARBA00022840"/>
    </source>
</evidence>
<dbReference type="Pfam" id="PF07724">
    <property type="entry name" value="AAA_2"/>
    <property type="match status" value="1"/>
</dbReference>
<organism evidence="9 10">
    <name type="scientific">Candidatus Gottesmanbacteria bacterium RIFCSPLOWO2_01_FULL_39_12b</name>
    <dbReference type="NCBI Taxonomy" id="1798388"/>
    <lineage>
        <taxon>Bacteria</taxon>
        <taxon>Candidatus Gottesmaniibacteriota</taxon>
    </lineage>
</organism>